<protein>
    <submittedName>
        <fullName evidence="2">Uncharacterized protein</fullName>
    </submittedName>
</protein>
<reference evidence="2" key="1">
    <citation type="submission" date="2020-05" db="EMBL/GenBank/DDBJ databases">
        <authorList>
            <person name="Zhu T."/>
            <person name="Keshari N."/>
            <person name="Lu X."/>
        </authorList>
    </citation>
    <scope>NUCLEOTIDE SEQUENCE</scope>
    <source>
        <strain evidence="2">NK1-12</strain>
    </source>
</reference>
<dbReference type="EMBL" id="CP053586">
    <property type="protein sequence ID" value="WNZ25044.1"/>
    <property type="molecule type" value="Genomic_DNA"/>
</dbReference>
<organism evidence="2">
    <name type="scientific">Leptolyngbya sp. NK1-12</name>
    <dbReference type="NCBI Taxonomy" id="2547451"/>
    <lineage>
        <taxon>Bacteria</taxon>
        <taxon>Bacillati</taxon>
        <taxon>Cyanobacteriota</taxon>
        <taxon>Cyanophyceae</taxon>
        <taxon>Leptolyngbyales</taxon>
        <taxon>Leptolyngbyaceae</taxon>
        <taxon>Leptolyngbya group</taxon>
        <taxon>Leptolyngbya</taxon>
    </lineage>
</organism>
<sequence>MQPLRQTDDSPTQPVTQSPESVAIEPSSPPDPVQVDELEPPGSAVELTSLEPTEQPFPSNPLAQAEPVAQPAETESLSNPLSNGRWQFSVEPYFFIPFDIQTDITIDGRSTSLNLGLDDILNLDRVFDAGLRLEAQHNRWGIILDGFYVYGEDSRRLGGTFAAGSLLQFARQVAPGRVEQFVQQFNPERLQRFIQRFDPEQVQEIVGLGRQIGLNTPVRVSASGEVSVRQITVDAAVSYRVVDTALDKSPEEMVYPRFLFAPILGVRTNFLRQTIEVDTIRIENLPIADDVLPPIDRTFRYSKTLVSPLVGAELGLGLSERWMLGLRGDVSGFNIGADENWTWNLLAGVQYRLSRLASLRLAYHFSSFDFEDGEGFARTRLEVRQNGLQLSAIFHF</sequence>
<dbReference type="RefSeq" id="WP_316431126.1">
    <property type="nucleotide sequence ID" value="NZ_CP053586.1"/>
</dbReference>
<feature type="region of interest" description="Disordered" evidence="1">
    <location>
        <begin position="1"/>
        <end position="80"/>
    </location>
</feature>
<dbReference type="AlphaFoldDB" id="A0AA96WH76"/>
<feature type="compositionally biased region" description="Polar residues" evidence="1">
    <location>
        <begin position="9"/>
        <end position="20"/>
    </location>
</feature>
<gene>
    <name evidence="2" type="ORF">HJG54_20770</name>
</gene>
<dbReference type="Gene3D" id="2.40.160.20">
    <property type="match status" value="1"/>
</dbReference>
<proteinExistence type="predicted"/>
<name>A0AA96WH76_9CYAN</name>
<accession>A0AA96WH76</accession>
<evidence type="ECO:0000256" key="1">
    <source>
        <dbReference type="SAM" id="MobiDB-lite"/>
    </source>
</evidence>
<evidence type="ECO:0000313" key="2">
    <source>
        <dbReference type="EMBL" id="WNZ25044.1"/>
    </source>
</evidence>